<name>A0A222P3V5_9GAMM</name>
<dbReference type="AlphaFoldDB" id="A0A222P3V5"/>
<gene>
    <name evidence="1" type="ORF">clem_09925</name>
</gene>
<evidence type="ECO:0000313" key="1">
    <source>
        <dbReference type="EMBL" id="ASQ46534.1"/>
    </source>
</evidence>
<dbReference type="RefSeq" id="WP_232505451.1">
    <property type="nucleotide sequence ID" value="NZ_CP016397.1"/>
</dbReference>
<sequence>MKSLNQKSKQKKPYCALKNAAFDKKDLLKLRKYRWSDGSGRLPKCWWSIIPNEQLTDEKAWLDEQIYCRVGASDTLRRSEITAFKRYSFRAEQV</sequence>
<keyword evidence="2" id="KW-1185">Reference proteome</keyword>
<proteinExistence type="predicted"/>
<dbReference type="Proteomes" id="UP000201728">
    <property type="component" value="Chromosome"/>
</dbReference>
<organism evidence="1 2">
    <name type="scientific">Legionella clemsonensis</name>
    <dbReference type="NCBI Taxonomy" id="1867846"/>
    <lineage>
        <taxon>Bacteria</taxon>
        <taxon>Pseudomonadati</taxon>
        <taxon>Pseudomonadota</taxon>
        <taxon>Gammaproteobacteria</taxon>
        <taxon>Legionellales</taxon>
        <taxon>Legionellaceae</taxon>
        <taxon>Legionella</taxon>
    </lineage>
</organism>
<evidence type="ECO:0000313" key="2">
    <source>
        <dbReference type="Proteomes" id="UP000201728"/>
    </source>
</evidence>
<protein>
    <submittedName>
        <fullName evidence="1">DNA polymerase III subunit epsilon</fullName>
    </submittedName>
</protein>
<reference evidence="2" key="1">
    <citation type="submission" date="2016-07" db="EMBL/GenBank/DDBJ databases">
        <authorList>
            <person name="Florea S."/>
            <person name="Webb J.S."/>
            <person name="Jaromczyk J."/>
            <person name="Schardl C.L."/>
        </authorList>
    </citation>
    <scope>NUCLEOTIDE SEQUENCE [LARGE SCALE GENOMIC DNA]</scope>
    <source>
        <strain evidence="2">CDC-D5610</strain>
    </source>
</reference>
<dbReference type="KEGG" id="lcd:clem_09925"/>
<dbReference type="EMBL" id="CP016397">
    <property type="protein sequence ID" value="ASQ46534.1"/>
    <property type="molecule type" value="Genomic_DNA"/>
</dbReference>
<accession>A0A222P3V5</accession>